<organism evidence="5 6">
    <name type="scientific">Nakamurella panacisegetis</name>
    <dbReference type="NCBI Taxonomy" id="1090615"/>
    <lineage>
        <taxon>Bacteria</taxon>
        <taxon>Bacillati</taxon>
        <taxon>Actinomycetota</taxon>
        <taxon>Actinomycetes</taxon>
        <taxon>Nakamurellales</taxon>
        <taxon>Nakamurellaceae</taxon>
        <taxon>Nakamurella</taxon>
    </lineage>
</organism>
<protein>
    <submittedName>
        <fullName evidence="5">Putative intracellular protease/amidase</fullName>
    </submittedName>
</protein>
<dbReference type="Proteomes" id="UP000198741">
    <property type="component" value="Chromosome I"/>
</dbReference>
<evidence type="ECO:0000313" key="5">
    <source>
        <dbReference type="EMBL" id="SDP33956.1"/>
    </source>
</evidence>
<dbReference type="OrthoDB" id="9792284at2"/>
<evidence type="ECO:0000256" key="2">
    <source>
        <dbReference type="ARBA" id="ARBA00023239"/>
    </source>
</evidence>
<dbReference type="GO" id="GO:0019243">
    <property type="term" value="P:methylglyoxal catabolic process to D-lactate via S-lactoyl-glutathione"/>
    <property type="evidence" value="ECO:0007669"/>
    <property type="project" value="TreeGrafter"/>
</dbReference>
<evidence type="ECO:0000313" key="6">
    <source>
        <dbReference type="Proteomes" id="UP000198741"/>
    </source>
</evidence>
<dbReference type="GO" id="GO:0008233">
    <property type="term" value="F:peptidase activity"/>
    <property type="evidence" value="ECO:0007669"/>
    <property type="project" value="UniProtKB-KW"/>
</dbReference>
<keyword evidence="5" id="KW-0378">Hydrolase</keyword>
<dbReference type="GO" id="GO:0006508">
    <property type="term" value="P:proteolysis"/>
    <property type="evidence" value="ECO:0007669"/>
    <property type="project" value="UniProtKB-KW"/>
</dbReference>
<name>A0A1H0RY63_9ACTN</name>
<sequence length="233" mass="24510">MSRVLIVLSGARVWSQRNGVQRPTGFWAEEFAVPHQLLSEAGVDVTVATPGGRVPAADQVSLSAAGNNGDAAKADQFADYLRSVQHVLDAPERLEDIDPAAFDGVLIPGGHGPMQDLAVDPDIGRILIAMLPDPTKIVASLCHGPASFLAAGDDTSWLFTGRRMTAFTDQEEQQTGLDANAPWLLESRLRAGGATVTGGVAWQSHIEVDGNLITGQNPASGEAVARTLIELLG</sequence>
<dbReference type="InterPro" id="IPR050325">
    <property type="entry name" value="Prot/Nucl_acid_deglycase"/>
</dbReference>
<reference evidence="5 6" key="1">
    <citation type="submission" date="2016-10" db="EMBL/GenBank/DDBJ databases">
        <authorList>
            <person name="de Groot N.N."/>
        </authorList>
    </citation>
    <scope>NUCLEOTIDE SEQUENCE [LARGE SCALE GENOMIC DNA]</scope>
    <source>
        <strain evidence="6">P4-7,KCTC 19426,CECT 7604</strain>
    </source>
</reference>
<accession>A0A1H0RY63</accession>
<dbReference type="PANTHER" id="PTHR48094">
    <property type="entry name" value="PROTEIN/NUCLEIC ACID DEGLYCASE DJ-1-RELATED"/>
    <property type="match status" value="1"/>
</dbReference>
<dbReference type="EMBL" id="LT629710">
    <property type="protein sequence ID" value="SDP33956.1"/>
    <property type="molecule type" value="Genomic_DNA"/>
</dbReference>
<dbReference type="AlphaFoldDB" id="A0A1H0RY63"/>
<dbReference type="PANTHER" id="PTHR48094:SF11">
    <property type="entry name" value="GLUTATHIONE-INDEPENDENT GLYOXALASE HSP31-RELATED"/>
    <property type="match status" value="1"/>
</dbReference>
<dbReference type="InterPro" id="IPR002818">
    <property type="entry name" value="DJ-1/PfpI"/>
</dbReference>
<dbReference type="InterPro" id="IPR029062">
    <property type="entry name" value="Class_I_gatase-like"/>
</dbReference>
<dbReference type="Pfam" id="PF01965">
    <property type="entry name" value="DJ-1_PfpI"/>
    <property type="match status" value="1"/>
</dbReference>
<keyword evidence="5" id="KW-0645">Protease</keyword>
<feature type="domain" description="DJ-1/PfpI" evidence="4">
    <location>
        <begin position="28"/>
        <end position="230"/>
    </location>
</feature>
<dbReference type="CDD" id="cd03141">
    <property type="entry name" value="GATase1_Hsp31_like"/>
    <property type="match status" value="1"/>
</dbReference>
<dbReference type="SUPFAM" id="SSF52317">
    <property type="entry name" value="Class I glutamine amidotransferase-like"/>
    <property type="match status" value="1"/>
</dbReference>
<evidence type="ECO:0000256" key="1">
    <source>
        <dbReference type="ARBA" id="ARBA00023016"/>
    </source>
</evidence>
<gene>
    <name evidence="5" type="ORF">SAMN04515671_3788</name>
</gene>
<evidence type="ECO:0000259" key="4">
    <source>
        <dbReference type="Pfam" id="PF01965"/>
    </source>
</evidence>
<evidence type="ECO:0000256" key="3">
    <source>
        <dbReference type="ARBA" id="ARBA00038493"/>
    </source>
</evidence>
<dbReference type="GO" id="GO:0019172">
    <property type="term" value="F:glyoxalase III activity"/>
    <property type="evidence" value="ECO:0007669"/>
    <property type="project" value="TreeGrafter"/>
</dbReference>
<dbReference type="STRING" id="1090615.SAMN04515671_3788"/>
<comment type="similarity">
    <text evidence="3">Belongs to the peptidase C56 family. HSP31-like subfamily.</text>
</comment>
<proteinExistence type="inferred from homology"/>
<dbReference type="GO" id="GO:0005737">
    <property type="term" value="C:cytoplasm"/>
    <property type="evidence" value="ECO:0007669"/>
    <property type="project" value="TreeGrafter"/>
</dbReference>
<keyword evidence="6" id="KW-1185">Reference proteome</keyword>
<keyword evidence="1" id="KW-0346">Stress response</keyword>
<keyword evidence="2" id="KW-0456">Lyase</keyword>
<dbReference type="Gene3D" id="3.40.50.880">
    <property type="match status" value="1"/>
</dbReference>